<dbReference type="PROSITE" id="PS50887">
    <property type="entry name" value="GGDEF"/>
    <property type="match status" value="1"/>
</dbReference>
<protein>
    <submittedName>
        <fullName evidence="6">Sensory box protein</fullName>
    </submittedName>
</protein>
<dbReference type="InterPro" id="IPR013655">
    <property type="entry name" value="PAS_fold_3"/>
</dbReference>
<dbReference type="eggNOG" id="COG2199">
    <property type="taxonomic scope" value="Bacteria"/>
</dbReference>
<dbReference type="InterPro" id="IPR001610">
    <property type="entry name" value="PAC"/>
</dbReference>
<keyword evidence="1" id="KW-0472">Membrane</keyword>
<dbReference type="SMART" id="SM00086">
    <property type="entry name" value="PAC"/>
    <property type="match status" value="1"/>
</dbReference>
<organism evidence="6 7">
    <name type="scientific">Cellvibrio japonicus (strain Ueda107)</name>
    <name type="common">Pseudomonas fluorescens subsp. cellulosa</name>
    <dbReference type="NCBI Taxonomy" id="498211"/>
    <lineage>
        <taxon>Bacteria</taxon>
        <taxon>Pseudomonadati</taxon>
        <taxon>Pseudomonadota</taxon>
        <taxon>Gammaproteobacteria</taxon>
        <taxon>Cellvibrionales</taxon>
        <taxon>Cellvibrionaceae</taxon>
        <taxon>Cellvibrio</taxon>
    </lineage>
</organism>
<evidence type="ECO:0000259" key="5">
    <source>
        <dbReference type="PROSITE" id="PS50887"/>
    </source>
</evidence>
<dbReference type="Gene3D" id="3.30.450.20">
    <property type="entry name" value="PAS domain"/>
    <property type="match status" value="1"/>
</dbReference>
<dbReference type="SMART" id="SM00091">
    <property type="entry name" value="PAS"/>
    <property type="match status" value="1"/>
</dbReference>
<dbReference type="CDD" id="cd13706">
    <property type="entry name" value="PBP2_HisK_like_1"/>
    <property type="match status" value="1"/>
</dbReference>
<dbReference type="InterPro" id="IPR029787">
    <property type="entry name" value="Nucleotide_cyclase"/>
</dbReference>
<dbReference type="InterPro" id="IPR000700">
    <property type="entry name" value="PAS-assoc_C"/>
</dbReference>
<dbReference type="Proteomes" id="UP000001036">
    <property type="component" value="Chromosome"/>
</dbReference>
<dbReference type="SUPFAM" id="SSF55785">
    <property type="entry name" value="PYP-like sensor domain (PAS domain)"/>
    <property type="match status" value="1"/>
</dbReference>
<sequence length="626" mass="70530">MRRIFMVGKVVAMLRGGKIAALFLSLALSAAAESLPDSVATDVADTNPRTWYVVQDHSWAPLAFRDRHGEPQGLIVDLWKLIGTKTGRPVQFELLDWQHTLHRVKGSREAIHGGLLESPERRAYLDFSNPLFQLRTALFVNARSLRQVLEPADLTQPIGITAGGFEEEFMRKHHPALALRLYNNNRALVEAAVRGDVDAFVADYPVGMFYLDRFTTPDQFRVLSVLYSRPIHAAVARGNSASLDEINRALNDISPEEMTRLTQKWISHREVETLPPWLLALVVASVLLMGVSFLLYHNAVLNRRLAAQAAEIRAQEQQVTLLTDNMTDWVWMVNEQQAYTYISPSVKKLIGYEAGELVGRDMGCVLHPSDRERAYAQLAHILAAARRGEFHGYRDSITRFGLAHKDGHLVWVEAAVRMFFTPTGEFSGAQGSSRDISERKQAEDAIRQLALNDQLTQLPNRRLLYDRLQQICAGCARQHQHCAILFIDMDNFRYINDNYGHDDGDLLLQQIALRLASGVRESDTLARFNGDEFVVVSEHLSQDVETARQQALMIGLKLLDLFEREFYLRDQPCKVTASIGIVLFNDDSKAVNSLLKYADTAMHQAKVNGRNRCVISDQHHPGSLNA</sequence>
<dbReference type="KEGG" id="cja:CJA_3623"/>
<evidence type="ECO:0000256" key="2">
    <source>
        <dbReference type="SAM" id="SignalP"/>
    </source>
</evidence>
<feature type="domain" description="PAC" evidence="4">
    <location>
        <begin position="396"/>
        <end position="448"/>
    </location>
</feature>
<dbReference type="Gene3D" id="3.40.190.10">
    <property type="entry name" value="Periplasmic binding protein-like II"/>
    <property type="match status" value="2"/>
</dbReference>
<dbReference type="Pfam" id="PF08447">
    <property type="entry name" value="PAS_3"/>
    <property type="match status" value="1"/>
</dbReference>
<name>B3PH28_CELJU</name>
<dbReference type="HOGENOM" id="CLU_455407_0_0_6"/>
<dbReference type="PROSITE" id="PS50113">
    <property type="entry name" value="PAC"/>
    <property type="match status" value="1"/>
</dbReference>
<evidence type="ECO:0000259" key="4">
    <source>
        <dbReference type="PROSITE" id="PS50113"/>
    </source>
</evidence>
<dbReference type="STRING" id="498211.CJA_3623"/>
<dbReference type="SUPFAM" id="SSF53850">
    <property type="entry name" value="Periplasmic binding protein-like II"/>
    <property type="match status" value="1"/>
</dbReference>
<dbReference type="InterPro" id="IPR043128">
    <property type="entry name" value="Rev_trsase/Diguanyl_cyclase"/>
</dbReference>
<dbReference type="AlphaFoldDB" id="B3PH28"/>
<evidence type="ECO:0000259" key="3">
    <source>
        <dbReference type="PROSITE" id="PS50112"/>
    </source>
</evidence>
<proteinExistence type="predicted"/>
<feature type="chain" id="PRO_5002793922" evidence="2">
    <location>
        <begin position="33"/>
        <end position="626"/>
    </location>
</feature>
<feature type="transmembrane region" description="Helical" evidence="1">
    <location>
        <begin position="277"/>
        <end position="296"/>
    </location>
</feature>
<evidence type="ECO:0000256" key="1">
    <source>
        <dbReference type="SAM" id="Phobius"/>
    </source>
</evidence>
<dbReference type="InterPro" id="IPR000014">
    <property type="entry name" value="PAS"/>
</dbReference>
<dbReference type="NCBIfam" id="TIGR00229">
    <property type="entry name" value="sensory_box"/>
    <property type="match status" value="1"/>
</dbReference>
<keyword evidence="1" id="KW-1133">Transmembrane helix</keyword>
<keyword evidence="2" id="KW-0732">Signal</keyword>
<dbReference type="InterPro" id="IPR052163">
    <property type="entry name" value="DGC-Regulatory_Protein"/>
</dbReference>
<feature type="signal peptide" evidence="2">
    <location>
        <begin position="1"/>
        <end position="32"/>
    </location>
</feature>
<dbReference type="SUPFAM" id="SSF55073">
    <property type="entry name" value="Nucleotide cyclase"/>
    <property type="match status" value="1"/>
</dbReference>
<dbReference type="EMBL" id="CP000934">
    <property type="protein sequence ID" value="ACE83573.1"/>
    <property type="molecule type" value="Genomic_DNA"/>
</dbReference>
<dbReference type="Pfam" id="PF00497">
    <property type="entry name" value="SBP_bac_3"/>
    <property type="match status" value="1"/>
</dbReference>
<dbReference type="InterPro" id="IPR000160">
    <property type="entry name" value="GGDEF_dom"/>
</dbReference>
<dbReference type="eggNOG" id="COG0834">
    <property type="taxonomic scope" value="Bacteria"/>
</dbReference>
<dbReference type="CDD" id="cd01949">
    <property type="entry name" value="GGDEF"/>
    <property type="match status" value="1"/>
</dbReference>
<dbReference type="PANTHER" id="PTHR46663:SF3">
    <property type="entry name" value="SLL0267 PROTEIN"/>
    <property type="match status" value="1"/>
</dbReference>
<dbReference type="SMART" id="SM00062">
    <property type="entry name" value="PBPb"/>
    <property type="match status" value="1"/>
</dbReference>
<dbReference type="Gene3D" id="3.30.70.270">
    <property type="match status" value="1"/>
</dbReference>
<gene>
    <name evidence="6" type="ordered locus">CJA_3623</name>
</gene>
<dbReference type="SMART" id="SM00267">
    <property type="entry name" value="GGDEF"/>
    <property type="match status" value="1"/>
</dbReference>
<accession>B3PH28</accession>
<reference evidence="6 7" key="1">
    <citation type="journal article" date="2008" name="J. Bacteriol.">
        <title>Insights into plant cell wall degradation from the genome sequence of the soil bacterium Cellvibrio japonicus.</title>
        <authorList>
            <person name="Deboy R.T."/>
            <person name="Mongodin E.F."/>
            <person name="Fouts D.E."/>
            <person name="Tailford L.E."/>
            <person name="Khouri H."/>
            <person name="Emerson J.B."/>
            <person name="Mohamoud Y."/>
            <person name="Watkins K."/>
            <person name="Henrissat B."/>
            <person name="Gilbert H.J."/>
            <person name="Nelson K.E."/>
        </authorList>
    </citation>
    <scope>NUCLEOTIDE SEQUENCE [LARGE SCALE GENOMIC DNA]</scope>
    <source>
        <strain evidence="6 7">Ueda107</strain>
    </source>
</reference>
<evidence type="ECO:0000313" key="6">
    <source>
        <dbReference type="EMBL" id="ACE83573.1"/>
    </source>
</evidence>
<feature type="domain" description="GGDEF" evidence="5">
    <location>
        <begin position="480"/>
        <end position="618"/>
    </location>
</feature>
<dbReference type="InterPro" id="IPR001638">
    <property type="entry name" value="Solute-binding_3/MltF_N"/>
</dbReference>
<dbReference type="Pfam" id="PF00990">
    <property type="entry name" value="GGDEF"/>
    <property type="match status" value="1"/>
</dbReference>
<dbReference type="CDD" id="cd00130">
    <property type="entry name" value="PAS"/>
    <property type="match status" value="1"/>
</dbReference>
<keyword evidence="7" id="KW-1185">Reference proteome</keyword>
<keyword evidence="1" id="KW-0812">Transmembrane</keyword>
<evidence type="ECO:0000313" key="7">
    <source>
        <dbReference type="Proteomes" id="UP000001036"/>
    </source>
</evidence>
<dbReference type="InterPro" id="IPR035965">
    <property type="entry name" value="PAS-like_dom_sf"/>
</dbReference>
<feature type="domain" description="PAS" evidence="3">
    <location>
        <begin position="315"/>
        <end position="385"/>
    </location>
</feature>
<dbReference type="PROSITE" id="PS50112">
    <property type="entry name" value="PAS"/>
    <property type="match status" value="1"/>
</dbReference>
<dbReference type="NCBIfam" id="TIGR00254">
    <property type="entry name" value="GGDEF"/>
    <property type="match status" value="1"/>
</dbReference>
<dbReference type="PANTHER" id="PTHR46663">
    <property type="entry name" value="DIGUANYLATE CYCLASE DGCT-RELATED"/>
    <property type="match status" value="1"/>
</dbReference>